<dbReference type="AlphaFoldDB" id="W2RZ02"/>
<sequence length="245" mass="29476">MSPEKRVKHRDEHEVNGTNNSIGMRPEQQALDQVAARHPLRPLNMLQKHVLFWDQDCDGIIWPWQIYQGFRELGFNVVYSLGSLLIPLFFSYPTRLGHSWIPDPFFRIYVDTGNKSKHGSDSGIYTFDGDFNEDRFNEMFEYFDEDNVGGLSADEMWKLWQKNRCSWDPWGWCFAFMEWSTTWLLLQREGRVWKEDFRACYDGTIFWKISYERTQGDGWQQGYGLRDFFRGMWKGRTWRLWELEK</sequence>
<dbReference type="VEuPathDB" id="FungiDB:HMPREF1541_03623"/>
<dbReference type="HOGENOM" id="CLU_062049_1_0_1"/>
<evidence type="ECO:0000259" key="3">
    <source>
        <dbReference type="PROSITE" id="PS50222"/>
    </source>
</evidence>
<dbReference type="PROSITE" id="PS50222">
    <property type="entry name" value="EF_HAND_2"/>
    <property type="match status" value="1"/>
</dbReference>
<proteinExistence type="inferred from homology"/>
<dbReference type="InParanoid" id="W2RZ02"/>
<organism evidence="4 5">
    <name type="scientific">Cyphellophora europaea (strain CBS 101466)</name>
    <name type="common">Phialophora europaea</name>
    <dbReference type="NCBI Taxonomy" id="1220924"/>
    <lineage>
        <taxon>Eukaryota</taxon>
        <taxon>Fungi</taxon>
        <taxon>Dikarya</taxon>
        <taxon>Ascomycota</taxon>
        <taxon>Pezizomycotina</taxon>
        <taxon>Eurotiomycetes</taxon>
        <taxon>Chaetothyriomycetidae</taxon>
        <taxon>Chaetothyriales</taxon>
        <taxon>Cyphellophoraceae</taxon>
        <taxon>Cyphellophora</taxon>
    </lineage>
</organism>
<dbReference type="Pfam" id="PF05042">
    <property type="entry name" value="Caleosin"/>
    <property type="match status" value="1"/>
</dbReference>
<dbReference type="SUPFAM" id="SSF47473">
    <property type="entry name" value="EF-hand"/>
    <property type="match status" value="1"/>
</dbReference>
<reference evidence="4 5" key="1">
    <citation type="submission" date="2013-03" db="EMBL/GenBank/DDBJ databases">
        <title>The Genome Sequence of Phialophora europaea CBS 101466.</title>
        <authorList>
            <consortium name="The Broad Institute Genomics Platform"/>
            <person name="Cuomo C."/>
            <person name="de Hoog S."/>
            <person name="Gorbushina A."/>
            <person name="Walker B."/>
            <person name="Young S.K."/>
            <person name="Zeng Q."/>
            <person name="Gargeya S."/>
            <person name="Fitzgerald M."/>
            <person name="Haas B."/>
            <person name="Abouelleil A."/>
            <person name="Allen A.W."/>
            <person name="Alvarado L."/>
            <person name="Arachchi H.M."/>
            <person name="Berlin A.M."/>
            <person name="Chapman S.B."/>
            <person name="Gainer-Dewar J."/>
            <person name="Goldberg J."/>
            <person name="Griggs A."/>
            <person name="Gujja S."/>
            <person name="Hansen M."/>
            <person name="Howarth C."/>
            <person name="Imamovic A."/>
            <person name="Ireland A."/>
            <person name="Larimer J."/>
            <person name="McCowan C."/>
            <person name="Murphy C."/>
            <person name="Pearson M."/>
            <person name="Poon T.W."/>
            <person name="Priest M."/>
            <person name="Roberts A."/>
            <person name="Saif S."/>
            <person name="Shea T."/>
            <person name="Sisk P."/>
            <person name="Sykes S."/>
            <person name="Wortman J."/>
            <person name="Nusbaum C."/>
            <person name="Birren B."/>
        </authorList>
    </citation>
    <scope>NUCLEOTIDE SEQUENCE [LARGE SCALE GENOMIC DNA]</scope>
    <source>
        <strain evidence="4 5">CBS 101466</strain>
    </source>
</reference>
<gene>
    <name evidence="4" type="ORF">HMPREF1541_03623</name>
</gene>
<dbReference type="EMBL" id="KB822719">
    <property type="protein sequence ID" value="ETN41687.1"/>
    <property type="molecule type" value="Genomic_DNA"/>
</dbReference>
<dbReference type="GO" id="GO:0004497">
    <property type="term" value="F:monooxygenase activity"/>
    <property type="evidence" value="ECO:0007669"/>
    <property type="project" value="TreeGrafter"/>
</dbReference>
<feature type="domain" description="EF-hand" evidence="3">
    <location>
        <begin position="131"/>
        <end position="166"/>
    </location>
</feature>
<dbReference type="eggNOG" id="ENOG502SMTE">
    <property type="taxonomic scope" value="Eukaryota"/>
</dbReference>
<evidence type="ECO:0000256" key="1">
    <source>
        <dbReference type="ARBA" id="ARBA00006765"/>
    </source>
</evidence>
<dbReference type="Proteomes" id="UP000030752">
    <property type="component" value="Unassembled WGS sequence"/>
</dbReference>
<protein>
    <recommendedName>
        <fullName evidence="3">EF-hand domain-containing protein</fullName>
    </recommendedName>
</protein>
<dbReference type="OrthoDB" id="640742at2759"/>
<dbReference type="PANTHER" id="PTHR31495">
    <property type="entry name" value="PEROXYGENASE 3-RELATED"/>
    <property type="match status" value="1"/>
</dbReference>
<dbReference type="InterPro" id="IPR011992">
    <property type="entry name" value="EF-hand-dom_pair"/>
</dbReference>
<name>W2RZ02_CYPE1</name>
<evidence type="ECO:0000313" key="4">
    <source>
        <dbReference type="EMBL" id="ETN41687.1"/>
    </source>
</evidence>
<comment type="similarity">
    <text evidence="1">Belongs to the caleosin family.</text>
</comment>
<dbReference type="GO" id="GO:0005509">
    <property type="term" value="F:calcium ion binding"/>
    <property type="evidence" value="ECO:0007669"/>
    <property type="project" value="InterPro"/>
</dbReference>
<feature type="region of interest" description="Disordered" evidence="2">
    <location>
        <begin position="1"/>
        <end position="23"/>
    </location>
</feature>
<keyword evidence="5" id="KW-1185">Reference proteome</keyword>
<dbReference type="STRING" id="1220924.W2RZ02"/>
<dbReference type="PANTHER" id="PTHR31495:SF0">
    <property type="entry name" value="BINDING PROTEIN CALEOSIN, PUTATIVE (AFU_ORTHOLOGUE AFUA_5G13750)-RELATED"/>
    <property type="match status" value="1"/>
</dbReference>
<evidence type="ECO:0000256" key="2">
    <source>
        <dbReference type="SAM" id="MobiDB-lite"/>
    </source>
</evidence>
<accession>W2RZ02</accession>
<dbReference type="InterPro" id="IPR002048">
    <property type="entry name" value="EF_hand_dom"/>
</dbReference>
<dbReference type="GeneID" id="19970962"/>
<dbReference type="InterPro" id="IPR007736">
    <property type="entry name" value="Caleosin-related"/>
</dbReference>
<dbReference type="RefSeq" id="XP_008716196.1">
    <property type="nucleotide sequence ID" value="XM_008717974.1"/>
</dbReference>
<evidence type="ECO:0000313" key="5">
    <source>
        <dbReference type="Proteomes" id="UP000030752"/>
    </source>
</evidence>